<dbReference type="InterPro" id="IPR027417">
    <property type="entry name" value="P-loop_NTPase"/>
</dbReference>
<dbReference type="PROSITE" id="PS00211">
    <property type="entry name" value="ABC_TRANSPORTER_1"/>
    <property type="match status" value="1"/>
</dbReference>
<dbReference type="GO" id="GO:0005524">
    <property type="term" value="F:ATP binding"/>
    <property type="evidence" value="ECO:0007669"/>
    <property type="project" value="UniProtKB-KW"/>
</dbReference>
<dbReference type="PROSITE" id="PS50893">
    <property type="entry name" value="ABC_TRANSPORTER_2"/>
    <property type="match status" value="1"/>
</dbReference>
<keyword evidence="9" id="KW-1185">Reference proteome</keyword>
<dbReference type="Gene3D" id="2.40.50.140">
    <property type="entry name" value="Nucleic acid-binding proteins"/>
    <property type="match status" value="1"/>
</dbReference>
<dbReference type="Pfam" id="PF00005">
    <property type="entry name" value="ABC_tran"/>
    <property type="match status" value="1"/>
</dbReference>
<proteinExistence type="predicted"/>
<evidence type="ECO:0000313" key="8">
    <source>
        <dbReference type="EMBL" id="GAA0909510.1"/>
    </source>
</evidence>
<evidence type="ECO:0000256" key="6">
    <source>
        <dbReference type="ARBA" id="ARBA00023136"/>
    </source>
</evidence>
<organism evidence="8 9">
    <name type="scientific">Pseudonocardia zijingensis</name>
    <dbReference type="NCBI Taxonomy" id="153376"/>
    <lineage>
        <taxon>Bacteria</taxon>
        <taxon>Bacillati</taxon>
        <taxon>Actinomycetota</taxon>
        <taxon>Actinomycetes</taxon>
        <taxon>Pseudonocardiales</taxon>
        <taxon>Pseudonocardiaceae</taxon>
        <taxon>Pseudonocardia</taxon>
    </lineage>
</organism>
<comment type="caution">
    <text evidence="8">The sequence shown here is derived from an EMBL/GenBank/DDBJ whole genome shotgun (WGS) entry which is preliminary data.</text>
</comment>
<evidence type="ECO:0000256" key="2">
    <source>
        <dbReference type="ARBA" id="ARBA00022475"/>
    </source>
</evidence>
<keyword evidence="1" id="KW-0813">Transport</keyword>
<dbReference type="InterPro" id="IPR017871">
    <property type="entry name" value="ABC_transporter-like_CS"/>
</dbReference>
<keyword evidence="4 8" id="KW-0067">ATP-binding</keyword>
<reference evidence="8 9" key="1">
    <citation type="journal article" date="2019" name="Int. J. Syst. Evol. Microbiol.">
        <title>The Global Catalogue of Microorganisms (GCM) 10K type strain sequencing project: providing services to taxonomists for standard genome sequencing and annotation.</title>
        <authorList>
            <consortium name="The Broad Institute Genomics Platform"/>
            <consortium name="The Broad Institute Genome Sequencing Center for Infectious Disease"/>
            <person name="Wu L."/>
            <person name="Ma J."/>
        </authorList>
    </citation>
    <scope>NUCLEOTIDE SEQUENCE [LARGE SCALE GENOMIC DNA]</scope>
    <source>
        <strain evidence="8 9">JCM 11117</strain>
    </source>
</reference>
<keyword evidence="3" id="KW-0547">Nucleotide-binding</keyword>
<evidence type="ECO:0000256" key="3">
    <source>
        <dbReference type="ARBA" id="ARBA00022741"/>
    </source>
</evidence>
<name>A0ABN1NJS8_9PSEU</name>
<keyword evidence="6" id="KW-0472">Membrane</keyword>
<dbReference type="InterPro" id="IPR040582">
    <property type="entry name" value="OB_MalK-like"/>
</dbReference>
<dbReference type="SUPFAM" id="SSF52540">
    <property type="entry name" value="P-loop containing nucleoside triphosphate hydrolases"/>
    <property type="match status" value="1"/>
</dbReference>
<dbReference type="InterPro" id="IPR047641">
    <property type="entry name" value="ABC_transpr_MalK/UgpC-like"/>
</dbReference>
<feature type="domain" description="ABC transporter" evidence="7">
    <location>
        <begin position="4"/>
        <end position="235"/>
    </location>
</feature>
<dbReference type="InterPro" id="IPR008995">
    <property type="entry name" value="Mo/tungstate-bd_C_term_dom"/>
</dbReference>
<evidence type="ECO:0000256" key="5">
    <source>
        <dbReference type="ARBA" id="ARBA00022967"/>
    </source>
</evidence>
<dbReference type="InterPro" id="IPR012340">
    <property type="entry name" value="NA-bd_OB-fold"/>
</dbReference>
<keyword evidence="2" id="KW-1003">Cell membrane</keyword>
<gene>
    <name evidence="8" type="primary">ugpC_2</name>
    <name evidence="8" type="ORF">GCM10009559_79460</name>
</gene>
<accession>A0ABN1NJS8</accession>
<dbReference type="Proteomes" id="UP001499967">
    <property type="component" value="Unassembled WGS sequence"/>
</dbReference>
<dbReference type="EMBL" id="BAAAHP010000344">
    <property type="protein sequence ID" value="GAA0909510.1"/>
    <property type="molecule type" value="Genomic_DNA"/>
</dbReference>
<protein>
    <submittedName>
        <fullName evidence="8">Sn-glycerol-3-phosphate ABC transporter ATP-binding protein UgpC</fullName>
    </submittedName>
</protein>
<dbReference type="PANTHER" id="PTHR43875:SF15">
    <property type="entry name" value="TREHALOSE IMPORT ATP-BINDING PROTEIN SUGC"/>
    <property type="match status" value="1"/>
</dbReference>
<dbReference type="RefSeq" id="WP_343947065.1">
    <property type="nucleotide sequence ID" value="NZ_BAAAHP010000344.1"/>
</dbReference>
<dbReference type="Gene3D" id="2.40.50.100">
    <property type="match status" value="1"/>
</dbReference>
<dbReference type="InterPro" id="IPR003439">
    <property type="entry name" value="ABC_transporter-like_ATP-bd"/>
</dbReference>
<dbReference type="InterPro" id="IPR003593">
    <property type="entry name" value="AAA+_ATPase"/>
</dbReference>
<evidence type="ECO:0000313" key="9">
    <source>
        <dbReference type="Proteomes" id="UP001499967"/>
    </source>
</evidence>
<dbReference type="InterPro" id="IPR015855">
    <property type="entry name" value="ABC_transpr_MalK-like"/>
</dbReference>
<dbReference type="SMART" id="SM00382">
    <property type="entry name" value="AAA"/>
    <property type="match status" value="1"/>
</dbReference>
<evidence type="ECO:0000259" key="7">
    <source>
        <dbReference type="PROSITE" id="PS50893"/>
    </source>
</evidence>
<dbReference type="CDD" id="cd03301">
    <property type="entry name" value="ABC_MalK_N"/>
    <property type="match status" value="1"/>
</dbReference>
<dbReference type="Gene3D" id="3.40.50.300">
    <property type="entry name" value="P-loop containing nucleotide triphosphate hydrolases"/>
    <property type="match status" value="1"/>
</dbReference>
<evidence type="ECO:0000256" key="4">
    <source>
        <dbReference type="ARBA" id="ARBA00022840"/>
    </source>
</evidence>
<evidence type="ECO:0000256" key="1">
    <source>
        <dbReference type="ARBA" id="ARBA00022448"/>
    </source>
</evidence>
<keyword evidence="5" id="KW-1278">Translocase</keyword>
<sequence length="401" mass="43605">MADIVLDHITKRYPDGTIGVDDANFEIADGEFIILVGPSGCGKSTTLNMIAGLEDISDGELRIGGERVNEKAPKDRDIAMVFQSYALYPHMTVRENMGFPLKLAKVDKAEINRKVEEAAKILDLTQHLDRKPANMSGGQRQRVAMGRAIVRSPKAFLMDEPLSNLDAKLRVQMRTMVSKLQQRLQTTTVYVTHDQTEAMTLGDRIVVMRGGKIQQIGSPQHLYEEPANLFVAGFIGSPAMNFLPATLEDGRFRTGLGDIPLADELRRSLEARDAPRQVIVGIRPEHFEDAALLEEHQRAHGTVFNAEVDVLESMGSDKFAYFSVEGEQAMSDDLADLAADAGTADVPGGDAGTLVTRLSATSRATEGQKVDVWVDTSKIQVFDPGSGRNLTTAEAAPVAAG</sequence>
<dbReference type="SUPFAM" id="SSF50331">
    <property type="entry name" value="MOP-like"/>
    <property type="match status" value="1"/>
</dbReference>
<dbReference type="PANTHER" id="PTHR43875">
    <property type="entry name" value="MALTODEXTRIN IMPORT ATP-BINDING PROTEIN MSMX"/>
    <property type="match status" value="1"/>
</dbReference>
<dbReference type="NCBIfam" id="NF008653">
    <property type="entry name" value="PRK11650.1"/>
    <property type="match status" value="1"/>
</dbReference>
<dbReference type="Pfam" id="PF17912">
    <property type="entry name" value="OB_MalK"/>
    <property type="match status" value="1"/>
</dbReference>